<accession>A0A163LV89</accession>
<keyword evidence="4 7" id="KW-0812">Transmembrane</keyword>
<proteinExistence type="inferred from homology"/>
<feature type="transmembrane region" description="Helical" evidence="7">
    <location>
        <begin position="76"/>
        <end position="97"/>
    </location>
</feature>
<dbReference type="SUPFAM" id="SSF161098">
    <property type="entry name" value="MetI-like"/>
    <property type="match status" value="1"/>
</dbReference>
<dbReference type="OrthoDB" id="9788108at2"/>
<sequence>MNKKTVRTLLRSDGFKAIGFLAPSLIGFAIFYLLPFLMGIYESFTDGTQGGAFVGLGNYKEVTGSLSFRKASMNTLLFTGVGVPLLIMSSLVLSLLLNKSLYLRNWLRSSFILPLVVPVASIVMFWQIFFDWNGTLNAWLHHFHKERIDWMQSDGAMSIIVLMYVWKNIGYNMILFLAGLQAIPKDYYETAQIEGAGKLRQLFHITLIYLTPTMFFVVLISIINSFKVFREIYLLAGEYPYDRIYMMQHYMNNMFFSLDIQKLTTAATVMVACIVILVTGLLSIERRFRNNLG</sequence>
<comment type="caution">
    <text evidence="9">The sequence shown here is derived from an EMBL/GenBank/DDBJ whole genome shotgun (WGS) entry which is preliminary data.</text>
</comment>
<dbReference type="PANTHER" id="PTHR30193">
    <property type="entry name" value="ABC TRANSPORTER PERMEASE PROTEIN"/>
    <property type="match status" value="1"/>
</dbReference>
<gene>
    <name evidence="9" type="ORF">AWU65_22450</name>
</gene>
<feature type="domain" description="ABC transmembrane type-1" evidence="8">
    <location>
        <begin position="72"/>
        <end position="282"/>
    </location>
</feature>
<comment type="similarity">
    <text evidence="7">Belongs to the binding-protein-dependent transport system permease family.</text>
</comment>
<evidence type="ECO:0000256" key="2">
    <source>
        <dbReference type="ARBA" id="ARBA00022448"/>
    </source>
</evidence>
<dbReference type="STRING" id="59843.A3958_21730"/>
<dbReference type="RefSeq" id="WP_063479381.1">
    <property type="nucleotide sequence ID" value="NZ_CP147845.1"/>
</dbReference>
<feature type="transmembrane region" description="Helical" evidence="7">
    <location>
        <begin position="263"/>
        <end position="284"/>
    </location>
</feature>
<feature type="transmembrane region" description="Helical" evidence="7">
    <location>
        <begin position="20"/>
        <end position="41"/>
    </location>
</feature>
<organism evidence="9 10">
    <name type="scientific">Paenibacillus glucanolyticus</name>
    <dbReference type="NCBI Taxonomy" id="59843"/>
    <lineage>
        <taxon>Bacteria</taxon>
        <taxon>Bacillati</taxon>
        <taxon>Bacillota</taxon>
        <taxon>Bacilli</taxon>
        <taxon>Bacillales</taxon>
        <taxon>Paenibacillaceae</taxon>
        <taxon>Paenibacillus</taxon>
    </lineage>
</organism>
<dbReference type="CDD" id="cd06261">
    <property type="entry name" value="TM_PBP2"/>
    <property type="match status" value="1"/>
</dbReference>
<dbReference type="Pfam" id="PF00528">
    <property type="entry name" value="BPD_transp_1"/>
    <property type="match status" value="1"/>
</dbReference>
<dbReference type="Proteomes" id="UP000076796">
    <property type="component" value="Unassembled WGS sequence"/>
</dbReference>
<dbReference type="GO" id="GO:0005886">
    <property type="term" value="C:plasma membrane"/>
    <property type="evidence" value="ECO:0007669"/>
    <property type="project" value="UniProtKB-SubCell"/>
</dbReference>
<comment type="subcellular location">
    <subcellularLocation>
        <location evidence="1 7">Cell membrane</location>
        <topology evidence="1 7">Multi-pass membrane protein</topology>
    </subcellularLocation>
</comment>
<dbReference type="PROSITE" id="PS50928">
    <property type="entry name" value="ABC_TM1"/>
    <property type="match status" value="1"/>
</dbReference>
<evidence type="ECO:0000256" key="6">
    <source>
        <dbReference type="ARBA" id="ARBA00023136"/>
    </source>
</evidence>
<evidence type="ECO:0000256" key="4">
    <source>
        <dbReference type="ARBA" id="ARBA00022692"/>
    </source>
</evidence>
<keyword evidence="3" id="KW-1003">Cell membrane</keyword>
<evidence type="ECO:0000313" key="9">
    <source>
        <dbReference type="EMBL" id="KZS48498.1"/>
    </source>
</evidence>
<keyword evidence="6 7" id="KW-0472">Membrane</keyword>
<keyword evidence="2 7" id="KW-0813">Transport</keyword>
<name>A0A163LV89_9BACL</name>
<keyword evidence="5 7" id="KW-1133">Transmembrane helix</keyword>
<dbReference type="PANTHER" id="PTHR30193:SF37">
    <property type="entry name" value="INNER MEMBRANE ABC TRANSPORTER PERMEASE PROTEIN YCJO"/>
    <property type="match status" value="1"/>
</dbReference>
<evidence type="ECO:0000259" key="8">
    <source>
        <dbReference type="PROSITE" id="PS50928"/>
    </source>
</evidence>
<dbReference type="GeneID" id="97555958"/>
<dbReference type="EMBL" id="LWMH01000001">
    <property type="protein sequence ID" value="KZS48498.1"/>
    <property type="molecule type" value="Genomic_DNA"/>
</dbReference>
<dbReference type="Gene3D" id="1.10.3720.10">
    <property type="entry name" value="MetI-like"/>
    <property type="match status" value="1"/>
</dbReference>
<reference evidence="9" key="1">
    <citation type="journal article" date="2016" name="Genome Announc.">
        <title>Draft genomes of two strains of Paenibacillus glucanolyticus with capability to degrade lignocellulose.</title>
        <authorList>
            <person name="Mathews S.L."/>
            <person name="Pawlak J."/>
            <person name="Grunden A.M."/>
        </authorList>
    </citation>
    <scope>NUCLEOTIDE SEQUENCE [LARGE SCALE GENOMIC DNA]</scope>
    <source>
        <strain evidence="9">SLM1</strain>
    </source>
</reference>
<feature type="transmembrane region" description="Helical" evidence="7">
    <location>
        <begin position="109"/>
        <end position="130"/>
    </location>
</feature>
<keyword evidence="10" id="KW-1185">Reference proteome</keyword>
<dbReference type="InterPro" id="IPR000515">
    <property type="entry name" value="MetI-like"/>
</dbReference>
<evidence type="ECO:0000256" key="5">
    <source>
        <dbReference type="ARBA" id="ARBA00022989"/>
    </source>
</evidence>
<evidence type="ECO:0000256" key="3">
    <source>
        <dbReference type="ARBA" id="ARBA00022475"/>
    </source>
</evidence>
<dbReference type="InterPro" id="IPR035906">
    <property type="entry name" value="MetI-like_sf"/>
</dbReference>
<protein>
    <submittedName>
        <fullName evidence="9">Sugar ABC transporter permease</fullName>
    </submittedName>
</protein>
<feature type="transmembrane region" description="Helical" evidence="7">
    <location>
        <begin position="202"/>
        <end position="223"/>
    </location>
</feature>
<evidence type="ECO:0000256" key="1">
    <source>
        <dbReference type="ARBA" id="ARBA00004651"/>
    </source>
</evidence>
<dbReference type="GO" id="GO:0055085">
    <property type="term" value="P:transmembrane transport"/>
    <property type="evidence" value="ECO:0007669"/>
    <property type="project" value="InterPro"/>
</dbReference>
<dbReference type="InterPro" id="IPR051393">
    <property type="entry name" value="ABC_transporter_permease"/>
</dbReference>
<evidence type="ECO:0000313" key="10">
    <source>
        <dbReference type="Proteomes" id="UP000076796"/>
    </source>
</evidence>
<dbReference type="AlphaFoldDB" id="A0A163LV89"/>
<evidence type="ECO:0000256" key="7">
    <source>
        <dbReference type="RuleBase" id="RU363032"/>
    </source>
</evidence>